<dbReference type="RefSeq" id="WP_189092983.1">
    <property type="nucleotide sequence ID" value="NZ_BMQL01000052.1"/>
</dbReference>
<keyword evidence="2" id="KW-1185">Reference proteome</keyword>
<evidence type="ECO:0000313" key="2">
    <source>
        <dbReference type="Proteomes" id="UP000603865"/>
    </source>
</evidence>
<gene>
    <name evidence="1" type="ORF">GCM10008957_47250</name>
</gene>
<reference evidence="1" key="1">
    <citation type="journal article" date="2014" name="Int. J. Syst. Evol. Microbiol.">
        <title>Complete genome sequence of Corynebacterium casei LMG S-19264T (=DSM 44701T), isolated from a smear-ripened cheese.</title>
        <authorList>
            <consortium name="US DOE Joint Genome Institute (JGI-PGF)"/>
            <person name="Walter F."/>
            <person name="Albersmeier A."/>
            <person name="Kalinowski J."/>
            <person name="Ruckert C."/>
        </authorList>
    </citation>
    <scope>NUCLEOTIDE SEQUENCE</scope>
    <source>
        <strain evidence="1">JCM 31311</strain>
    </source>
</reference>
<name>A0A918CMV6_9DEIO</name>
<proteinExistence type="predicted"/>
<dbReference type="Proteomes" id="UP000603865">
    <property type="component" value="Unassembled WGS sequence"/>
</dbReference>
<reference evidence="1" key="2">
    <citation type="submission" date="2020-09" db="EMBL/GenBank/DDBJ databases">
        <authorList>
            <person name="Sun Q."/>
            <person name="Ohkuma M."/>
        </authorList>
    </citation>
    <scope>NUCLEOTIDE SEQUENCE</scope>
    <source>
        <strain evidence="1">JCM 31311</strain>
    </source>
</reference>
<comment type="caution">
    <text evidence="1">The sequence shown here is derived from an EMBL/GenBank/DDBJ whole genome shotgun (WGS) entry which is preliminary data.</text>
</comment>
<dbReference type="AlphaFoldDB" id="A0A918CMV6"/>
<organism evidence="1 2">
    <name type="scientific">Deinococcus ruber</name>
    <dbReference type="NCBI Taxonomy" id="1848197"/>
    <lineage>
        <taxon>Bacteria</taxon>
        <taxon>Thermotogati</taxon>
        <taxon>Deinococcota</taxon>
        <taxon>Deinococci</taxon>
        <taxon>Deinococcales</taxon>
        <taxon>Deinococcaceae</taxon>
        <taxon>Deinococcus</taxon>
    </lineage>
</organism>
<protein>
    <submittedName>
        <fullName evidence="1">Uncharacterized protein</fullName>
    </submittedName>
</protein>
<sequence>MSFDPDRIGPDFIAYIKRIQTHANYEAHAFRLAKTLQMRVRVGLLNRAYPSNTSQSVIVLQPWYYGWSSEVLFHEIAHVLVFWSGLETNIIKEFGPDAGWKIIEKLCNQAIAFLRIPQPVVDAAVKKHGITARTIIELMRQTNVTYQMAMDRLVLDKPADARAAFLINNGKYVSGVSICNMRLPFWIGSRVPEPRIVLPRASLFRLPHGLGILGLERGGHIDDWYWEPA</sequence>
<dbReference type="EMBL" id="BMQL01000052">
    <property type="protein sequence ID" value="GGR31157.1"/>
    <property type="molecule type" value="Genomic_DNA"/>
</dbReference>
<accession>A0A918CMV6</accession>
<evidence type="ECO:0000313" key="1">
    <source>
        <dbReference type="EMBL" id="GGR31157.1"/>
    </source>
</evidence>